<keyword evidence="2" id="KW-1185">Reference proteome</keyword>
<dbReference type="EMBL" id="MU266382">
    <property type="protein sequence ID" value="KAH7926443.1"/>
    <property type="molecule type" value="Genomic_DNA"/>
</dbReference>
<dbReference type="Proteomes" id="UP000790709">
    <property type="component" value="Unassembled WGS sequence"/>
</dbReference>
<reference evidence="1" key="1">
    <citation type="journal article" date="2021" name="New Phytol.">
        <title>Evolutionary innovations through gain and loss of genes in the ectomycorrhizal Boletales.</title>
        <authorList>
            <person name="Wu G."/>
            <person name="Miyauchi S."/>
            <person name="Morin E."/>
            <person name="Kuo A."/>
            <person name="Drula E."/>
            <person name="Varga T."/>
            <person name="Kohler A."/>
            <person name="Feng B."/>
            <person name="Cao Y."/>
            <person name="Lipzen A."/>
            <person name="Daum C."/>
            <person name="Hundley H."/>
            <person name="Pangilinan J."/>
            <person name="Johnson J."/>
            <person name="Barry K."/>
            <person name="LaButti K."/>
            <person name="Ng V."/>
            <person name="Ahrendt S."/>
            <person name="Min B."/>
            <person name="Choi I.G."/>
            <person name="Park H."/>
            <person name="Plett J.M."/>
            <person name="Magnuson J."/>
            <person name="Spatafora J.W."/>
            <person name="Nagy L.G."/>
            <person name="Henrissat B."/>
            <person name="Grigoriev I.V."/>
            <person name="Yang Z.L."/>
            <person name="Xu J."/>
            <person name="Martin F.M."/>
        </authorList>
    </citation>
    <scope>NUCLEOTIDE SEQUENCE</scope>
    <source>
        <strain evidence="1">KUC20120723A-06</strain>
    </source>
</reference>
<protein>
    <submittedName>
        <fullName evidence="1">Uncharacterized protein</fullName>
    </submittedName>
</protein>
<sequence>MGFFSSKKAEDTSFLDDDRSVAQVIRSRFYGKYKGKEREAFSGASSSPQLSYPAPRNMSPRNGDRDPGHRAPGSRDPRTPLKPLGRDQAKAVPTPRAHTDVITTTLAQRLNELATANSQGLLNDDEYRLLRQNIFERLASGSSVPAETPVVPVHSSHSHKPSHAQSRNNVSTQFQVKSGRSPSIRSKSSVSSAMSTLFRRGSSRRTSALVNDGAGSDASSVFSISSSTSNMFQRRAIPPEMRSDNFTSRLETPRAGYDVSSSASRGSTPDHTPFLASSSYRSMSRSVRRLGTATPPSSFPGRGPDPKHSPSILPADTSQDDDLKSSHDIRREIELMEAEGRRLLDAFNGLELSALTRSQQRPGHAPPPRSPSIAHRHRNGQYEDSFLTAGPSTSGRGTPLHGSDNDGLSIRSNTSYGTSLSQPRSHRPQPSIRTTALSAPVSANRKRSMSSLSSRARTTPATSSPVHSPSRLRNIGSVSSVNLAKSTHPDEDAELSAMETELEDIRRRRGEVTARYQSRLEYLRAQLKGAELREKLLRK</sequence>
<accession>A0ACB8BNK4</accession>
<comment type="caution">
    <text evidence="1">The sequence shown here is derived from an EMBL/GenBank/DDBJ whole genome shotgun (WGS) entry which is preliminary data.</text>
</comment>
<gene>
    <name evidence="1" type="ORF">BV22DRAFT_1032821</name>
</gene>
<proteinExistence type="predicted"/>
<evidence type="ECO:0000313" key="1">
    <source>
        <dbReference type="EMBL" id="KAH7926443.1"/>
    </source>
</evidence>
<organism evidence="1 2">
    <name type="scientific">Leucogyrophana mollusca</name>
    <dbReference type="NCBI Taxonomy" id="85980"/>
    <lineage>
        <taxon>Eukaryota</taxon>
        <taxon>Fungi</taxon>
        <taxon>Dikarya</taxon>
        <taxon>Basidiomycota</taxon>
        <taxon>Agaricomycotina</taxon>
        <taxon>Agaricomycetes</taxon>
        <taxon>Agaricomycetidae</taxon>
        <taxon>Boletales</taxon>
        <taxon>Boletales incertae sedis</taxon>
        <taxon>Leucogyrophana</taxon>
    </lineage>
</organism>
<evidence type="ECO:0000313" key="2">
    <source>
        <dbReference type="Proteomes" id="UP000790709"/>
    </source>
</evidence>
<name>A0ACB8BNK4_9AGAM</name>